<dbReference type="PROSITE" id="PS00122">
    <property type="entry name" value="CARBOXYLESTERASE_B_1"/>
    <property type="match status" value="1"/>
</dbReference>
<comment type="similarity">
    <text evidence="1 3">Belongs to the type-B carboxylesterase/lipase family.</text>
</comment>
<gene>
    <name evidence="6" type="ORF">SAMN05444168_6652</name>
</gene>
<protein>
    <recommendedName>
        <fullName evidence="3">Carboxylic ester hydrolase</fullName>
        <ecNumber evidence="3">3.1.1.-</ecNumber>
    </recommendedName>
</protein>
<dbReference type="Pfam" id="PF00135">
    <property type="entry name" value="COesterase"/>
    <property type="match status" value="1"/>
</dbReference>
<keyword evidence="2 3" id="KW-0378">Hydrolase</keyword>
<evidence type="ECO:0000256" key="2">
    <source>
        <dbReference type="ARBA" id="ARBA00022801"/>
    </source>
</evidence>
<dbReference type="InterPro" id="IPR006311">
    <property type="entry name" value="TAT_signal"/>
</dbReference>
<dbReference type="RefSeq" id="WP_083611709.1">
    <property type="nucleotide sequence ID" value="NZ_FSRM01000002.1"/>
</dbReference>
<evidence type="ECO:0000256" key="3">
    <source>
        <dbReference type="RuleBase" id="RU361235"/>
    </source>
</evidence>
<dbReference type="InterPro" id="IPR050309">
    <property type="entry name" value="Type-B_Carboxylest/Lipase"/>
</dbReference>
<feature type="region of interest" description="Disordered" evidence="4">
    <location>
        <begin position="1"/>
        <end position="24"/>
    </location>
</feature>
<evidence type="ECO:0000313" key="6">
    <source>
        <dbReference type="EMBL" id="SIO53794.1"/>
    </source>
</evidence>
<feature type="compositionally biased region" description="Basic and acidic residues" evidence="4">
    <location>
        <begin position="1"/>
        <end position="12"/>
    </location>
</feature>
<dbReference type="EC" id="3.1.1.-" evidence="3"/>
<dbReference type="InterPro" id="IPR002018">
    <property type="entry name" value="CarbesteraseB"/>
</dbReference>
<dbReference type="GO" id="GO:0016787">
    <property type="term" value="F:hydrolase activity"/>
    <property type="evidence" value="ECO:0007669"/>
    <property type="project" value="UniProtKB-KW"/>
</dbReference>
<sequence>METGSHDRREPASVDPAEAPGSPDRRTILKGLALAAGGSVAPALFMSAARAATASAPVVETAAGRLRGLHVDGVDVFKQVHYAASTGGANRFLPPQPLQPWSGVRDATTFGPSAPQHVDKLDALSAWYATIEPVSEDCLHLNVFAPSAGRAQAKRPVMVWLHGGGWWGCAGTAPGFDGTRLAQRGDVVVVTVNHRLNLFGYLYLGDADERFADAGNAGILDLVAALRWVRENIAAFGGDPDNVTIFGQSGGASKVGTLMDLPAAHGLFHKAVIESCSGGLHLDTQEEAARQTQALCAHLGLASPDPAALQALPVDTLLAAMRAVSDPFRPVLDTRTFMRHPFDPDAPPQSASVPLLIGNAATEMTLYMAADPHNFAIDWPTVERRLGLLLRIDAAGVTRVIDAYRGANGSASATDVLAAVSTDYVFRRNTTRIAELQSAQAPVFDYVFDWKTPVMGGVLHSPHTIEVPFVFGTIKAAKGLVGSGPQLERLSHDVMGAWTAFAHTGDPNTPALPNWPRYDATGRATMMLDLRSHVERNPGGTARSALDGLPPYEYNIDRNCVVRG</sequence>
<dbReference type="AlphaFoldDB" id="A0A1N6KB24"/>
<name>A0A1N6KB24_9BURK</name>
<reference evidence="6 7" key="1">
    <citation type="submission" date="2016-11" db="EMBL/GenBank/DDBJ databases">
        <authorList>
            <person name="Jaros S."/>
            <person name="Januszkiewicz K."/>
            <person name="Wedrychowicz H."/>
        </authorList>
    </citation>
    <scope>NUCLEOTIDE SEQUENCE [LARGE SCALE GENOMIC DNA]</scope>
    <source>
        <strain evidence="6 7">GAS86</strain>
    </source>
</reference>
<dbReference type="Gene3D" id="3.40.50.1820">
    <property type="entry name" value="alpha/beta hydrolase"/>
    <property type="match status" value="1"/>
</dbReference>
<feature type="domain" description="Carboxylesterase type B" evidence="5">
    <location>
        <begin position="56"/>
        <end position="534"/>
    </location>
</feature>
<dbReference type="EMBL" id="FSRM01000002">
    <property type="protein sequence ID" value="SIO53794.1"/>
    <property type="molecule type" value="Genomic_DNA"/>
</dbReference>
<dbReference type="InterPro" id="IPR019826">
    <property type="entry name" value="Carboxylesterase_B_AS"/>
</dbReference>
<organism evidence="6 7">
    <name type="scientific">Paraburkholderia phenazinium</name>
    <dbReference type="NCBI Taxonomy" id="60549"/>
    <lineage>
        <taxon>Bacteria</taxon>
        <taxon>Pseudomonadati</taxon>
        <taxon>Pseudomonadota</taxon>
        <taxon>Betaproteobacteria</taxon>
        <taxon>Burkholderiales</taxon>
        <taxon>Burkholderiaceae</taxon>
        <taxon>Paraburkholderia</taxon>
    </lineage>
</organism>
<accession>A0A1N6KB24</accession>
<evidence type="ECO:0000259" key="5">
    <source>
        <dbReference type="Pfam" id="PF00135"/>
    </source>
</evidence>
<evidence type="ECO:0000256" key="4">
    <source>
        <dbReference type="SAM" id="MobiDB-lite"/>
    </source>
</evidence>
<proteinExistence type="inferred from homology"/>
<dbReference type="PROSITE" id="PS51318">
    <property type="entry name" value="TAT"/>
    <property type="match status" value="1"/>
</dbReference>
<dbReference type="OrthoDB" id="9775851at2"/>
<evidence type="ECO:0000256" key="1">
    <source>
        <dbReference type="ARBA" id="ARBA00005964"/>
    </source>
</evidence>
<dbReference type="PANTHER" id="PTHR11559">
    <property type="entry name" value="CARBOXYLESTERASE"/>
    <property type="match status" value="1"/>
</dbReference>
<dbReference type="InterPro" id="IPR029058">
    <property type="entry name" value="AB_hydrolase_fold"/>
</dbReference>
<dbReference type="SUPFAM" id="SSF53474">
    <property type="entry name" value="alpha/beta-Hydrolases"/>
    <property type="match status" value="1"/>
</dbReference>
<evidence type="ECO:0000313" key="7">
    <source>
        <dbReference type="Proteomes" id="UP000184693"/>
    </source>
</evidence>
<dbReference type="Proteomes" id="UP000184693">
    <property type="component" value="Unassembled WGS sequence"/>
</dbReference>